<accession>A0A9D9DPC8</accession>
<organism evidence="1 2">
    <name type="scientific">Candidatus Scatousia excrementipullorum</name>
    <dbReference type="NCBI Taxonomy" id="2840936"/>
    <lineage>
        <taxon>Bacteria</taxon>
        <taxon>Candidatus Scatousia</taxon>
    </lineage>
</organism>
<evidence type="ECO:0000313" key="2">
    <source>
        <dbReference type="Proteomes" id="UP000823632"/>
    </source>
</evidence>
<name>A0A9D9DPC8_9BACT</name>
<dbReference type="EMBL" id="JADIND010000116">
    <property type="protein sequence ID" value="MBO8430857.1"/>
    <property type="molecule type" value="Genomic_DNA"/>
</dbReference>
<reference evidence="1" key="1">
    <citation type="submission" date="2020-10" db="EMBL/GenBank/DDBJ databases">
        <authorList>
            <person name="Gilroy R."/>
        </authorList>
    </citation>
    <scope>NUCLEOTIDE SEQUENCE</scope>
    <source>
        <strain evidence="1">10192</strain>
    </source>
</reference>
<dbReference type="Proteomes" id="UP000823632">
    <property type="component" value="Unassembled WGS sequence"/>
</dbReference>
<proteinExistence type="predicted"/>
<comment type="caution">
    <text evidence="1">The sequence shown here is derived from an EMBL/GenBank/DDBJ whole genome shotgun (WGS) entry which is preliminary data.</text>
</comment>
<reference evidence="1" key="2">
    <citation type="journal article" date="2021" name="PeerJ">
        <title>Extensive microbial diversity within the chicken gut microbiome revealed by metagenomics and culture.</title>
        <authorList>
            <person name="Gilroy R."/>
            <person name="Ravi A."/>
            <person name="Getino M."/>
            <person name="Pursley I."/>
            <person name="Horton D.L."/>
            <person name="Alikhan N.F."/>
            <person name="Baker D."/>
            <person name="Gharbi K."/>
            <person name="Hall N."/>
            <person name="Watson M."/>
            <person name="Adriaenssens E.M."/>
            <person name="Foster-Nyarko E."/>
            <person name="Jarju S."/>
            <person name="Secka A."/>
            <person name="Antonio M."/>
            <person name="Oren A."/>
            <person name="Chaudhuri R.R."/>
            <person name="La Ragione R."/>
            <person name="Hildebrand F."/>
            <person name="Pallen M.J."/>
        </authorList>
    </citation>
    <scope>NUCLEOTIDE SEQUENCE</scope>
    <source>
        <strain evidence="1">10192</strain>
    </source>
</reference>
<evidence type="ECO:0000313" key="1">
    <source>
        <dbReference type="EMBL" id="MBO8430857.1"/>
    </source>
</evidence>
<gene>
    <name evidence="1" type="ORF">IAC76_05670</name>
</gene>
<protein>
    <submittedName>
        <fullName evidence="1">Uncharacterized protein</fullName>
    </submittedName>
</protein>
<sequence length="414" mass="49136">MTMLTQKKLNLQMKILKIAKGLNKFTLPDILPMLEENEKTIQKALKDLELLSQIKKISNTEYLYTNFKKRVNKPLPASQSSDSDIWLTIPEVARLLNIQEETVKRNCLKGNYIVKPNKKPDLEGKYLIKRSSLKLYDFLEDSERRAMDKEVKKLFHNKEEERLYVVASDRGKEFIYRYLKLFKLTEGMNCRELRSFLELIPLKNPKLKVSYAAFHSKRKKYQTEGMMGIFPKYFMPDNKSEEPEVRRNLNRLPKVYNLATTEQIEIIYKCFCFGIPASQTAKIANLGNTTTETFYQYIRAKIYDQQFQKLSAHFDSDPQIPQVRIFLNDVPICIYCYGDKVFITQKPLKSKLSQRRQQPDEVKEARRLYNILYRKKFMASMRKYLDHHLAVFLWKELNPNFEDQLNLIYELIHI</sequence>
<dbReference type="AlphaFoldDB" id="A0A9D9DPC8"/>